<dbReference type="EMBL" id="VSSQ01001432">
    <property type="protein sequence ID" value="MPM08268.1"/>
    <property type="molecule type" value="Genomic_DNA"/>
</dbReference>
<evidence type="ECO:0000313" key="2">
    <source>
        <dbReference type="EMBL" id="MPM08268.1"/>
    </source>
</evidence>
<organism evidence="2">
    <name type="scientific">bioreactor metagenome</name>
    <dbReference type="NCBI Taxonomy" id="1076179"/>
    <lineage>
        <taxon>unclassified sequences</taxon>
        <taxon>metagenomes</taxon>
        <taxon>ecological metagenomes</taxon>
    </lineage>
</organism>
<reference evidence="2" key="1">
    <citation type="submission" date="2019-08" db="EMBL/GenBank/DDBJ databases">
        <authorList>
            <person name="Kucharzyk K."/>
            <person name="Murdoch R.W."/>
            <person name="Higgins S."/>
            <person name="Loffler F."/>
        </authorList>
    </citation>
    <scope>NUCLEOTIDE SEQUENCE</scope>
</reference>
<comment type="caution">
    <text evidence="2">The sequence shown here is derived from an EMBL/GenBank/DDBJ whole genome shotgun (WGS) entry which is preliminary data.</text>
</comment>
<accession>A0A644WXQ4</accession>
<feature type="compositionally biased region" description="Basic and acidic residues" evidence="1">
    <location>
        <begin position="121"/>
        <end position="131"/>
    </location>
</feature>
<feature type="region of interest" description="Disordered" evidence="1">
    <location>
        <begin position="115"/>
        <end position="151"/>
    </location>
</feature>
<name>A0A644WXQ4_9ZZZZ</name>
<gene>
    <name evidence="2" type="ORF">SDC9_54580</name>
</gene>
<proteinExistence type="predicted"/>
<protein>
    <submittedName>
        <fullName evidence="2">Uncharacterized protein</fullName>
    </submittedName>
</protein>
<evidence type="ECO:0000256" key="1">
    <source>
        <dbReference type="SAM" id="MobiDB-lite"/>
    </source>
</evidence>
<sequence>MGKKRVHQGIIAVFGVPAGVRGKYGNCAVPHQRIFMAQKCGKVIKILIKPVALPALRRDSIGIGTGGLGGLGGQTRSQFFTMGHVIPSRKVVYFKKMSRQSRYSTGAFTMTTSSSIDENSAEARRSSDVRRIGCPARQKQQSPRGKPDLPRCPASLRLSIQQIADSAAQIAGPKSARERSGYHHFDCKQPCGSDLVDKIFDDSIPFYFLLSYHVLFRV</sequence>
<dbReference type="AlphaFoldDB" id="A0A644WXQ4"/>